<dbReference type="CDD" id="cd00130">
    <property type="entry name" value="PAS"/>
    <property type="match status" value="1"/>
</dbReference>
<dbReference type="EC" id="2.7.13.3" evidence="3"/>
<sequence length="451" mass="50030">MSAHALGGFTIFQRRDIWLYWLGALAALLFCALIAGALLGMTVGCGVFIAGLLLMVVWHLRYLAKLFDWTRQPLGTPVPSALGSWGHVLAALSRRSRIAYDQRERLSQSLARFREAAQAMPDGVIYLTRQHLIEWINVAAERHFGIDAVRDVGGAITNLVRHPDFVSYVDSGDYTEPLLLHPLRSEGLTLSVQIVPFGEDLMMLISRDISQLERLETMRRDFVANVSHELKTPLTVISGFQEMLHDGFEDFTPDDARRYLSLAMEQSTRMQRLIEDLLALSSLETSATVPDDEQVDVQTLMRMVGDEARALSAGRHTIEIDAGPSASLSGSGKELHSLLANLASNAVRYTPEGGTVRLVWQATQEGGELVVEDNGPGIAPQHLPRLTERFYRVDRGRSREMGGTGLGLAIVKHVLTRHQGSLDIDSEPGRGSRFAARLPARRIHWNTPVER</sequence>
<dbReference type="GO" id="GO:0016301">
    <property type="term" value="F:kinase activity"/>
    <property type="evidence" value="ECO:0007669"/>
    <property type="project" value="UniProtKB-KW"/>
</dbReference>
<keyword evidence="16 18" id="KW-0472">Membrane</keyword>
<dbReference type="InterPro" id="IPR000014">
    <property type="entry name" value="PAS"/>
</dbReference>
<accession>A0ABP9QMW5</accession>
<evidence type="ECO:0000256" key="18">
    <source>
        <dbReference type="SAM" id="Phobius"/>
    </source>
</evidence>
<keyword evidence="12 20" id="KW-0418">Kinase</keyword>
<feature type="domain" description="Histidine kinase" evidence="19">
    <location>
        <begin position="225"/>
        <end position="442"/>
    </location>
</feature>
<evidence type="ECO:0000256" key="10">
    <source>
        <dbReference type="ARBA" id="ARBA00022692"/>
    </source>
</evidence>
<evidence type="ECO:0000313" key="20">
    <source>
        <dbReference type="EMBL" id="GAA5164373.1"/>
    </source>
</evidence>
<dbReference type="Pfam" id="PF02518">
    <property type="entry name" value="HATPase_c"/>
    <property type="match status" value="1"/>
</dbReference>
<dbReference type="Gene3D" id="1.10.287.130">
    <property type="match status" value="1"/>
</dbReference>
<organism evidence="20 21">
    <name type="scientific">Viridibacterium curvum</name>
    <dbReference type="NCBI Taxonomy" id="1101404"/>
    <lineage>
        <taxon>Bacteria</taxon>
        <taxon>Pseudomonadati</taxon>
        <taxon>Pseudomonadota</taxon>
        <taxon>Betaproteobacteria</taxon>
        <taxon>Rhodocyclales</taxon>
        <taxon>Rhodocyclaceae</taxon>
        <taxon>Viridibacterium</taxon>
    </lineage>
</organism>
<evidence type="ECO:0000256" key="4">
    <source>
        <dbReference type="ARBA" id="ARBA00019665"/>
    </source>
</evidence>
<keyword evidence="14 18" id="KW-1133">Transmembrane helix</keyword>
<dbReference type="Pfam" id="PF00512">
    <property type="entry name" value="HisKA"/>
    <property type="match status" value="1"/>
</dbReference>
<evidence type="ECO:0000256" key="17">
    <source>
        <dbReference type="ARBA" id="ARBA00025207"/>
    </source>
</evidence>
<evidence type="ECO:0000256" key="11">
    <source>
        <dbReference type="ARBA" id="ARBA00022741"/>
    </source>
</evidence>
<evidence type="ECO:0000256" key="1">
    <source>
        <dbReference type="ARBA" id="ARBA00000085"/>
    </source>
</evidence>
<evidence type="ECO:0000256" key="8">
    <source>
        <dbReference type="ARBA" id="ARBA00022592"/>
    </source>
</evidence>
<dbReference type="InterPro" id="IPR005467">
    <property type="entry name" value="His_kinase_dom"/>
</dbReference>
<evidence type="ECO:0000256" key="6">
    <source>
        <dbReference type="ARBA" id="ARBA00022475"/>
    </source>
</evidence>
<dbReference type="SMART" id="SM00091">
    <property type="entry name" value="PAS"/>
    <property type="match status" value="1"/>
</dbReference>
<evidence type="ECO:0000256" key="5">
    <source>
        <dbReference type="ARBA" id="ARBA00022448"/>
    </source>
</evidence>
<feature type="transmembrane region" description="Helical" evidence="18">
    <location>
        <begin position="46"/>
        <end position="64"/>
    </location>
</feature>
<dbReference type="InterPro" id="IPR004358">
    <property type="entry name" value="Sig_transdc_His_kin-like_C"/>
</dbReference>
<comment type="function">
    <text evidence="17">Member of the two-component regulatory system PhoR/PhoB involved in the phosphate regulon genes expression. PhoR may function as a membrane-associated protein kinase that phosphorylates PhoB in response to environmental signals.</text>
</comment>
<dbReference type="PANTHER" id="PTHR45453">
    <property type="entry name" value="PHOSPHATE REGULON SENSOR PROTEIN PHOR"/>
    <property type="match status" value="1"/>
</dbReference>
<dbReference type="InterPro" id="IPR003594">
    <property type="entry name" value="HATPase_dom"/>
</dbReference>
<dbReference type="SUPFAM" id="SSF55874">
    <property type="entry name" value="ATPase domain of HSP90 chaperone/DNA topoisomerase II/histidine kinase"/>
    <property type="match status" value="1"/>
</dbReference>
<dbReference type="SMART" id="SM00387">
    <property type="entry name" value="HATPase_c"/>
    <property type="match status" value="1"/>
</dbReference>
<reference evidence="21" key="1">
    <citation type="journal article" date="2019" name="Int. J. Syst. Evol. Microbiol.">
        <title>The Global Catalogue of Microorganisms (GCM) 10K type strain sequencing project: providing services to taxonomists for standard genome sequencing and annotation.</title>
        <authorList>
            <consortium name="The Broad Institute Genomics Platform"/>
            <consortium name="The Broad Institute Genome Sequencing Center for Infectious Disease"/>
            <person name="Wu L."/>
            <person name="Ma J."/>
        </authorList>
    </citation>
    <scope>NUCLEOTIDE SEQUENCE [LARGE SCALE GENOMIC DNA]</scope>
    <source>
        <strain evidence="21">JCM 18715</strain>
    </source>
</reference>
<evidence type="ECO:0000313" key="21">
    <source>
        <dbReference type="Proteomes" id="UP001500547"/>
    </source>
</evidence>
<dbReference type="InterPro" id="IPR036097">
    <property type="entry name" value="HisK_dim/P_sf"/>
</dbReference>
<evidence type="ECO:0000256" key="12">
    <source>
        <dbReference type="ARBA" id="ARBA00022777"/>
    </source>
</evidence>
<protein>
    <recommendedName>
        <fullName evidence="4">Phosphate regulon sensor protein PhoR</fullName>
        <ecNumber evidence="3">2.7.13.3</ecNumber>
    </recommendedName>
</protein>
<dbReference type="RefSeq" id="WP_345532590.1">
    <property type="nucleotide sequence ID" value="NZ_BAABLD010000008.1"/>
</dbReference>
<gene>
    <name evidence="20" type="primary">phoR</name>
    <name evidence="20" type="ORF">GCM10025770_18120</name>
</gene>
<keyword evidence="7" id="KW-0597">Phosphoprotein</keyword>
<evidence type="ECO:0000256" key="14">
    <source>
        <dbReference type="ARBA" id="ARBA00022989"/>
    </source>
</evidence>
<dbReference type="InterPro" id="IPR003661">
    <property type="entry name" value="HisK_dim/P_dom"/>
</dbReference>
<dbReference type="SMART" id="SM00388">
    <property type="entry name" value="HisKA"/>
    <property type="match status" value="1"/>
</dbReference>
<dbReference type="Pfam" id="PF11808">
    <property type="entry name" value="PhoR"/>
    <property type="match status" value="1"/>
</dbReference>
<evidence type="ECO:0000256" key="16">
    <source>
        <dbReference type="ARBA" id="ARBA00023136"/>
    </source>
</evidence>
<comment type="catalytic activity">
    <reaction evidence="1">
        <text>ATP + protein L-histidine = ADP + protein N-phospho-L-histidine.</text>
        <dbReference type="EC" id="2.7.13.3"/>
    </reaction>
</comment>
<keyword evidence="8" id="KW-0592">Phosphate transport</keyword>
<dbReference type="InterPro" id="IPR035965">
    <property type="entry name" value="PAS-like_dom_sf"/>
</dbReference>
<dbReference type="Gene3D" id="3.30.450.20">
    <property type="entry name" value="PAS domain"/>
    <property type="match status" value="1"/>
</dbReference>
<name>A0ABP9QMW5_9RHOO</name>
<dbReference type="Gene3D" id="3.30.565.10">
    <property type="entry name" value="Histidine kinase-like ATPase, C-terminal domain"/>
    <property type="match status" value="1"/>
</dbReference>
<keyword evidence="13" id="KW-0067">ATP-binding</keyword>
<dbReference type="CDD" id="cd00082">
    <property type="entry name" value="HisKA"/>
    <property type="match status" value="1"/>
</dbReference>
<keyword evidence="5" id="KW-0813">Transport</keyword>
<dbReference type="EMBL" id="BAABLD010000008">
    <property type="protein sequence ID" value="GAA5164373.1"/>
    <property type="molecule type" value="Genomic_DNA"/>
</dbReference>
<keyword evidence="6" id="KW-1003">Cell membrane</keyword>
<keyword evidence="15" id="KW-0902">Two-component regulatory system</keyword>
<dbReference type="NCBIfam" id="TIGR02966">
    <property type="entry name" value="phoR_proteo"/>
    <property type="match status" value="1"/>
</dbReference>
<dbReference type="PROSITE" id="PS50109">
    <property type="entry name" value="HIS_KIN"/>
    <property type="match status" value="1"/>
</dbReference>
<proteinExistence type="predicted"/>
<dbReference type="Proteomes" id="UP001500547">
    <property type="component" value="Unassembled WGS sequence"/>
</dbReference>
<evidence type="ECO:0000256" key="15">
    <source>
        <dbReference type="ARBA" id="ARBA00023012"/>
    </source>
</evidence>
<keyword evidence="9" id="KW-0808">Transferase</keyword>
<dbReference type="SUPFAM" id="SSF47384">
    <property type="entry name" value="Homodimeric domain of signal transducing histidine kinase"/>
    <property type="match status" value="1"/>
</dbReference>
<evidence type="ECO:0000256" key="9">
    <source>
        <dbReference type="ARBA" id="ARBA00022679"/>
    </source>
</evidence>
<keyword evidence="10 18" id="KW-0812">Transmembrane</keyword>
<dbReference type="PANTHER" id="PTHR45453:SF1">
    <property type="entry name" value="PHOSPHATE REGULON SENSOR PROTEIN PHOR"/>
    <property type="match status" value="1"/>
</dbReference>
<evidence type="ECO:0000256" key="7">
    <source>
        <dbReference type="ARBA" id="ARBA00022553"/>
    </source>
</evidence>
<keyword evidence="21" id="KW-1185">Reference proteome</keyword>
<evidence type="ECO:0000256" key="2">
    <source>
        <dbReference type="ARBA" id="ARBA00004236"/>
    </source>
</evidence>
<evidence type="ECO:0000256" key="13">
    <source>
        <dbReference type="ARBA" id="ARBA00022840"/>
    </source>
</evidence>
<keyword evidence="11" id="KW-0547">Nucleotide-binding</keyword>
<evidence type="ECO:0000259" key="19">
    <source>
        <dbReference type="PROSITE" id="PS50109"/>
    </source>
</evidence>
<evidence type="ECO:0000256" key="3">
    <source>
        <dbReference type="ARBA" id="ARBA00012438"/>
    </source>
</evidence>
<comment type="subcellular location">
    <subcellularLocation>
        <location evidence="2">Cell membrane</location>
    </subcellularLocation>
</comment>
<dbReference type="SUPFAM" id="SSF55785">
    <property type="entry name" value="PYP-like sensor domain (PAS domain)"/>
    <property type="match status" value="1"/>
</dbReference>
<dbReference type="InterPro" id="IPR036890">
    <property type="entry name" value="HATPase_C_sf"/>
</dbReference>
<comment type="caution">
    <text evidence="20">The sequence shown here is derived from an EMBL/GenBank/DDBJ whole genome shotgun (WGS) entry which is preliminary data.</text>
</comment>
<feature type="transmembrane region" description="Helical" evidence="18">
    <location>
        <begin position="18"/>
        <end position="40"/>
    </location>
</feature>
<dbReference type="PRINTS" id="PR00344">
    <property type="entry name" value="BCTRLSENSOR"/>
</dbReference>
<dbReference type="InterPro" id="IPR014310">
    <property type="entry name" value="Sig_transdc_His_kinase_PhoR"/>
</dbReference>
<dbReference type="InterPro" id="IPR050351">
    <property type="entry name" value="BphY/WalK/GraS-like"/>
</dbReference>
<dbReference type="InterPro" id="IPR021766">
    <property type="entry name" value="PhoR_N"/>
</dbReference>